<keyword evidence="2" id="KW-0830">Ubiquinone</keyword>
<keyword evidence="2" id="KW-0812">Transmembrane</keyword>
<sequence>MEQLYPLFSLLLIFSVSMVIISTNPIHSIFWLVLTFIYSACFILVLKFDFISLMLIIIYVGAITILFLFVIMMVDTLQLRKIVKIENIIPLVFIVFLNMFISSWWLVKSNRFNEKSFSLEWDLEYISYINNLSLNLYVNYWFSLLVISLLLLIAMIGAIILTLETSLITRKQNLSKQHQRNNSWT</sequence>
<keyword evidence="2" id="KW-0679">Respiratory chain</keyword>
<feature type="transmembrane region" description="Helical" evidence="2">
    <location>
        <begin position="29"/>
        <end position="48"/>
    </location>
</feature>
<keyword evidence="2" id="KW-0472">Membrane</keyword>
<geneLocation type="mitochondrion" evidence="3"/>
<dbReference type="AlphaFoldDB" id="A0A1I9KRD1"/>
<keyword evidence="2 3" id="KW-0496">Mitochondrion</keyword>
<feature type="transmembrane region" description="Helical" evidence="2">
    <location>
        <begin position="6"/>
        <end position="22"/>
    </location>
</feature>
<evidence type="ECO:0000256" key="1">
    <source>
        <dbReference type="ARBA" id="ARBA00021095"/>
    </source>
</evidence>
<feature type="transmembrane region" description="Helical" evidence="2">
    <location>
        <begin position="140"/>
        <end position="163"/>
    </location>
</feature>
<keyword evidence="2" id="KW-0813">Transport</keyword>
<keyword evidence="2" id="KW-0249">Electron transport</keyword>
<keyword evidence="2" id="KW-0520">NAD</keyword>
<evidence type="ECO:0000256" key="2">
    <source>
        <dbReference type="RuleBase" id="RU004430"/>
    </source>
</evidence>
<proteinExistence type="inferred from homology"/>
<dbReference type="Pfam" id="PF00499">
    <property type="entry name" value="Oxidored_q3"/>
    <property type="match status" value="1"/>
</dbReference>
<dbReference type="PANTHER" id="PTHR33269:SF17">
    <property type="entry name" value="NADH-UBIQUINONE OXIDOREDUCTASE CHAIN 6"/>
    <property type="match status" value="1"/>
</dbReference>
<dbReference type="EC" id="7.1.1.2" evidence="2"/>
<comment type="similarity">
    <text evidence="2">Belongs to the complex I subunit 6 family.</text>
</comment>
<evidence type="ECO:0000313" key="3">
    <source>
        <dbReference type="EMBL" id="AMK47856.1"/>
    </source>
</evidence>
<dbReference type="GO" id="GO:0031966">
    <property type="term" value="C:mitochondrial membrane"/>
    <property type="evidence" value="ECO:0007669"/>
    <property type="project" value="UniProtKB-SubCell"/>
</dbReference>
<dbReference type="InterPro" id="IPR001457">
    <property type="entry name" value="NADH_UbQ/plastoQ_OxRdtase_su6"/>
</dbReference>
<comment type="function">
    <text evidence="2">Core subunit of the mitochondrial membrane respiratory chain NADH dehydrogenase (Complex I) which catalyzes electron transfer from NADH through the respiratory chain, using ubiquinone as an electron acceptor. Essential for the catalytic activity and assembly of complex I.</text>
</comment>
<comment type="catalytic activity">
    <reaction evidence="2">
        <text>a ubiquinone + NADH + 5 H(+)(in) = a ubiquinol + NAD(+) + 4 H(+)(out)</text>
        <dbReference type="Rhea" id="RHEA:29091"/>
        <dbReference type="Rhea" id="RHEA-COMP:9565"/>
        <dbReference type="Rhea" id="RHEA-COMP:9566"/>
        <dbReference type="ChEBI" id="CHEBI:15378"/>
        <dbReference type="ChEBI" id="CHEBI:16389"/>
        <dbReference type="ChEBI" id="CHEBI:17976"/>
        <dbReference type="ChEBI" id="CHEBI:57540"/>
        <dbReference type="ChEBI" id="CHEBI:57945"/>
        <dbReference type="EC" id="7.1.1.2"/>
    </reaction>
</comment>
<organism evidence="3">
    <name type="scientific">Turritopsis dohrnii</name>
    <dbReference type="NCBI Taxonomy" id="308579"/>
    <lineage>
        <taxon>Eukaryota</taxon>
        <taxon>Metazoa</taxon>
        <taxon>Cnidaria</taxon>
        <taxon>Hydrozoa</taxon>
        <taxon>Hydroidolina</taxon>
        <taxon>Anthoathecata</taxon>
        <taxon>Filifera</taxon>
        <taxon>Oceaniidae</taxon>
        <taxon>Turritopsis</taxon>
    </lineage>
</organism>
<accession>A0A1I9KRD1</accession>
<keyword evidence="2" id="KW-1278">Translocase</keyword>
<name>A0A1I9KRD1_9CNID</name>
<gene>
    <name evidence="3" type="primary">NADH6</name>
</gene>
<dbReference type="Gene3D" id="1.20.120.1200">
    <property type="entry name" value="NADH-ubiquinone/plastoquinone oxidoreductase chain 6, subunit NuoJ"/>
    <property type="match status" value="1"/>
</dbReference>
<comment type="subcellular location">
    <subcellularLocation>
        <location evidence="2">Mitochondrion membrane</location>
        <topology evidence="2">Multi-pass membrane protein</topology>
    </subcellularLocation>
</comment>
<reference evidence="3" key="1">
    <citation type="submission" date="2015-10" db="EMBL/GenBank/DDBJ databases">
        <title>Complete mitochondrial genome sequence and evolutionary analysis of Turritopsis dohrnii, the animal with reversible life-cycle.</title>
        <authorList>
            <person name="Lisenkova A.A."/>
            <person name="Grigorenko A.P."/>
            <person name="Tyajelova T.V."/>
            <person name="Andreeva T.V."/>
            <person name="Gusev F.E."/>
            <person name="Manakhov A.D."/>
            <person name="Goltsov A.Y."/>
            <person name="Piraino S."/>
            <person name="Miglietta M.P."/>
            <person name="Rogaev E.I."/>
        </authorList>
    </citation>
    <scope>NUCLEOTIDE SEQUENCE</scope>
    <source>
        <strain evidence="3">T10</strain>
    </source>
</reference>
<dbReference type="GO" id="GO:0008137">
    <property type="term" value="F:NADH dehydrogenase (ubiquinone) activity"/>
    <property type="evidence" value="ECO:0007669"/>
    <property type="project" value="UniProtKB-UniRule"/>
</dbReference>
<feature type="transmembrane region" description="Helical" evidence="2">
    <location>
        <begin position="88"/>
        <end position="107"/>
    </location>
</feature>
<dbReference type="PANTHER" id="PTHR33269">
    <property type="entry name" value="NADH-UBIQUINONE OXIDOREDUCTASE CHAIN 6"/>
    <property type="match status" value="1"/>
</dbReference>
<protein>
    <recommendedName>
        <fullName evidence="1 2">NADH-ubiquinone oxidoreductase chain 6</fullName>
        <ecNumber evidence="2">7.1.1.2</ecNumber>
    </recommendedName>
</protein>
<dbReference type="InterPro" id="IPR042106">
    <property type="entry name" value="Nuo/plastoQ_OxRdtase_6_NuoJ"/>
</dbReference>
<dbReference type="EMBL" id="KT899097">
    <property type="protein sequence ID" value="AMK47856.1"/>
    <property type="molecule type" value="Genomic_DNA"/>
</dbReference>
<feature type="transmembrane region" description="Helical" evidence="2">
    <location>
        <begin position="54"/>
        <end position="76"/>
    </location>
</feature>
<keyword evidence="2" id="KW-1133">Transmembrane helix</keyword>